<evidence type="ECO:0000256" key="3">
    <source>
        <dbReference type="ARBA" id="ARBA00048462"/>
    </source>
</evidence>
<gene>
    <name evidence="7" type="primary">fabD</name>
    <name evidence="7" type="ORF">LKD81_10905</name>
</gene>
<accession>A0AAE3JG83</accession>
<dbReference type="EC" id="2.3.1.39" evidence="4"/>
<evidence type="ECO:0000256" key="4">
    <source>
        <dbReference type="PIRNR" id="PIRNR000446"/>
    </source>
</evidence>
<evidence type="ECO:0000313" key="7">
    <source>
        <dbReference type="EMBL" id="MCC2231502.1"/>
    </source>
</evidence>
<dbReference type="InterPro" id="IPR024925">
    <property type="entry name" value="Malonyl_CoA-ACP_transAc"/>
</dbReference>
<dbReference type="Pfam" id="PF00698">
    <property type="entry name" value="Acyl_transf_1"/>
    <property type="match status" value="1"/>
</dbReference>
<evidence type="ECO:0000256" key="5">
    <source>
        <dbReference type="PIRSR" id="PIRSR000446-1"/>
    </source>
</evidence>
<dbReference type="InterPro" id="IPR050858">
    <property type="entry name" value="Mal-CoA-ACP_Trans/PKS_FabD"/>
</dbReference>
<evidence type="ECO:0000313" key="8">
    <source>
        <dbReference type="Proteomes" id="UP001198182"/>
    </source>
</evidence>
<dbReference type="SUPFAM" id="SSF52151">
    <property type="entry name" value="FabD/lysophospholipase-like"/>
    <property type="match status" value="1"/>
</dbReference>
<name>A0AAE3JG83_9FIRM</name>
<dbReference type="PIRSF" id="PIRSF000446">
    <property type="entry name" value="Mct"/>
    <property type="match status" value="1"/>
</dbReference>
<evidence type="ECO:0000256" key="1">
    <source>
        <dbReference type="ARBA" id="ARBA00022679"/>
    </source>
</evidence>
<dbReference type="Gene3D" id="3.30.70.250">
    <property type="entry name" value="Malonyl-CoA ACP transacylase, ACP-binding"/>
    <property type="match status" value="1"/>
</dbReference>
<feature type="active site" evidence="5">
    <location>
        <position position="90"/>
    </location>
</feature>
<organism evidence="7 8">
    <name type="scientific">Hominifimenecus microfluidus</name>
    <dbReference type="NCBI Taxonomy" id="2885348"/>
    <lineage>
        <taxon>Bacteria</taxon>
        <taxon>Bacillati</taxon>
        <taxon>Bacillota</taxon>
        <taxon>Clostridia</taxon>
        <taxon>Lachnospirales</taxon>
        <taxon>Lachnospiraceae</taxon>
        <taxon>Hominifimenecus</taxon>
    </lineage>
</organism>
<dbReference type="InterPro" id="IPR004410">
    <property type="entry name" value="Malonyl_CoA-ACP_transAc_FabD"/>
</dbReference>
<dbReference type="GO" id="GO:0006633">
    <property type="term" value="P:fatty acid biosynthetic process"/>
    <property type="evidence" value="ECO:0007669"/>
    <property type="project" value="TreeGrafter"/>
</dbReference>
<dbReference type="InterPro" id="IPR001227">
    <property type="entry name" value="Ac_transferase_dom_sf"/>
</dbReference>
<keyword evidence="8" id="KW-1185">Reference proteome</keyword>
<dbReference type="SUPFAM" id="SSF55048">
    <property type="entry name" value="Probable ACP-binding domain of malonyl-CoA ACP transacylase"/>
    <property type="match status" value="1"/>
</dbReference>
<dbReference type="InterPro" id="IPR016036">
    <property type="entry name" value="Malonyl_transacylase_ACP-bd"/>
</dbReference>
<comment type="caution">
    <text evidence="7">The sequence shown here is derived from an EMBL/GenBank/DDBJ whole genome shotgun (WGS) entry which is preliminary data.</text>
</comment>
<keyword evidence="1 4" id="KW-0808">Transferase</keyword>
<dbReference type="GO" id="GO:0005829">
    <property type="term" value="C:cytosol"/>
    <property type="evidence" value="ECO:0007669"/>
    <property type="project" value="TreeGrafter"/>
</dbReference>
<dbReference type="AlphaFoldDB" id="A0AAE3JG83"/>
<dbReference type="GO" id="GO:0004314">
    <property type="term" value="F:[acyl-carrier-protein] S-malonyltransferase activity"/>
    <property type="evidence" value="ECO:0007669"/>
    <property type="project" value="UniProtKB-EC"/>
</dbReference>
<protein>
    <recommendedName>
        <fullName evidence="4">Malonyl CoA-acyl carrier protein transacylase</fullName>
        <ecNumber evidence="4">2.3.1.39</ecNumber>
    </recommendedName>
</protein>
<proteinExistence type="inferred from homology"/>
<dbReference type="Gene3D" id="3.40.366.10">
    <property type="entry name" value="Malonyl-Coenzyme A Acyl Carrier Protein, domain 2"/>
    <property type="match status" value="1"/>
</dbReference>
<dbReference type="InterPro" id="IPR014043">
    <property type="entry name" value="Acyl_transferase_dom"/>
</dbReference>
<dbReference type="FunFam" id="3.30.70.250:FF:000001">
    <property type="entry name" value="Malonyl CoA-acyl carrier protein transacylase"/>
    <property type="match status" value="1"/>
</dbReference>
<dbReference type="SMART" id="SM00827">
    <property type="entry name" value="PKS_AT"/>
    <property type="match status" value="1"/>
</dbReference>
<feature type="active site" evidence="5">
    <location>
        <position position="196"/>
    </location>
</feature>
<dbReference type="PANTHER" id="PTHR42681">
    <property type="entry name" value="MALONYL-COA-ACYL CARRIER PROTEIN TRANSACYLASE, MITOCHONDRIAL"/>
    <property type="match status" value="1"/>
</dbReference>
<feature type="domain" description="Malonyl-CoA:ACP transacylase (MAT)" evidence="6">
    <location>
        <begin position="7"/>
        <end position="295"/>
    </location>
</feature>
<comment type="catalytic activity">
    <reaction evidence="3 4">
        <text>holo-[ACP] + malonyl-CoA = malonyl-[ACP] + CoA</text>
        <dbReference type="Rhea" id="RHEA:41792"/>
        <dbReference type="Rhea" id="RHEA-COMP:9623"/>
        <dbReference type="Rhea" id="RHEA-COMP:9685"/>
        <dbReference type="ChEBI" id="CHEBI:57287"/>
        <dbReference type="ChEBI" id="CHEBI:57384"/>
        <dbReference type="ChEBI" id="CHEBI:64479"/>
        <dbReference type="ChEBI" id="CHEBI:78449"/>
        <dbReference type="EC" id="2.3.1.39"/>
    </reaction>
</comment>
<evidence type="ECO:0000259" key="6">
    <source>
        <dbReference type="SMART" id="SM00827"/>
    </source>
</evidence>
<dbReference type="Proteomes" id="UP001198182">
    <property type="component" value="Unassembled WGS sequence"/>
</dbReference>
<dbReference type="EMBL" id="JAJEQR010000031">
    <property type="protein sequence ID" value="MCC2231502.1"/>
    <property type="molecule type" value="Genomic_DNA"/>
</dbReference>
<dbReference type="NCBIfam" id="TIGR00128">
    <property type="entry name" value="fabD"/>
    <property type="match status" value="1"/>
</dbReference>
<keyword evidence="2 4" id="KW-0012">Acyltransferase</keyword>
<reference evidence="7" key="1">
    <citation type="submission" date="2021-10" db="EMBL/GenBank/DDBJ databases">
        <title>Anaerobic single-cell dispensing facilitates the cultivation of human gut bacteria.</title>
        <authorList>
            <person name="Afrizal A."/>
        </authorList>
    </citation>
    <scope>NUCLEOTIDE SEQUENCE</scope>
    <source>
        <strain evidence="7">CLA-AA-H215</strain>
    </source>
</reference>
<dbReference type="PANTHER" id="PTHR42681:SF1">
    <property type="entry name" value="MALONYL-COA-ACYL CARRIER PROTEIN TRANSACYLASE, MITOCHONDRIAL"/>
    <property type="match status" value="1"/>
</dbReference>
<comment type="similarity">
    <text evidence="4">Belongs to the fabD family.</text>
</comment>
<dbReference type="InterPro" id="IPR016035">
    <property type="entry name" value="Acyl_Trfase/lysoPLipase"/>
</dbReference>
<evidence type="ECO:0000256" key="2">
    <source>
        <dbReference type="ARBA" id="ARBA00023315"/>
    </source>
</evidence>
<sequence length="305" mass="33037">MRRIAFLYPGQGAQKTGMAQDFYEKSEAARSIFERADQVLDFSVCDMIFHGDDRLDQTEYTQAALLTACMAITAELTARGIRPDFAAGLSLGEYGALTAAGVLSFEEAVRLVRKRGIYMEQAVPAGEGAMSAVLGLDAGSVERVLAELPGVEIANDNCPGQLVIAGEAARVAEAGERLKEAGAKRVVSLNVSGPFHSAMLAPAGVRLAEELANTEIRKPRIPYASNVTGSLVTEAEPIRRLLADQVSSRVRWQDNVKALREAGATHFIEIGPGRTLAGFLRKIDRSLHCCNIEKWEDLEQLESFL</sequence>